<evidence type="ECO:0000313" key="3">
    <source>
        <dbReference type="Proteomes" id="UP000019113"/>
    </source>
</evidence>
<dbReference type="PATRIC" id="fig|1178482.3.peg.3660"/>
<dbReference type="Proteomes" id="UP000019113">
    <property type="component" value="Unassembled WGS sequence"/>
</dbReference>
<dbReference type="RefSeq" id="WP_021820611.1">
    <property type="nucleotide sequence ID" value="NZ_AVBC01000039.1"/>
</dbReference>
<dbReference type="KEGG" id="hhu:AR456_06745"/>
<sequence length="299" mass="34604">MDRAVSPEPLLAWLDRRERADSLYCLINPANGSDRALTTAQLEQCGVIGNPFFDDPLAKRMYLKPVPMTASELRASVSREFKSLPDSRIQPVAFCGWIATRADLRSVVSYMQRQLTVMSPQGKACLLRFHDPRVLERLEYILDPLQLSRLLGPIDSWWYFNHRQQLKELSPHQEQRGLGRLRLTEEQWFAIKRIADINHILELWNSMGVENGYFASPADIDQLMGAAEGYGLHEYDDISLFAIHGLLTGKEFHQHPRIQRLLRSMSGERDYSMVTECLEDEDWELIARECRENVHVRHI</sequence>
<feature type="domain" description="DUF4123" evidence="1">
    <location>
        <begin position="92"/>
        <end position="148"/>
    </location>
</feature>
<accession>W1N4V6</accession>
<dbReference type="AlphaFoldDB" id="W1N4V6"/>
<dbReference type="EMBL" id="AVBC01000039">
    <property type="protein sequence ID" value="ERL50558.1"/>
    <property type="molecule type" value="Genomic_DNA"/>
</dbReference>
<reference evidence="2 3" key="1">
    <citation type="submission" date="2013-08" db="EMBL/GenBank/DDBJ databases">
        <title>draft genome of Halomonas huanghegensis, strain BJGMM-B45T.</title>
        <authorList>
            <person name="Miao C."/>
            <person name="Wan Y."/>
            <person name="Jin W."/>
        </authorList>
    </citation>
    <scope>NUCLEOTIDE SEQUENCE [LARGE SCALE GENOMIC DNA]</scope>
    <source>
        <strain evidence="2 3">BJGMM-B45</strain>
    </source>
</reference>
<gene>
    <name evidence="2" type="ORF">BJB45_05370</name>
</gene>
<dbReference type="eggNOG" id="ENOG5030ED6">
    <property type="taxonomic scope" value="Bacteria"/>
</dbReference>
<evidence type="ECO:0000313" key="2">
    <source>
        <dbReference type="EMBL" id="ERL50558.1"/>
    </source>
</evidence>
<protein>
    <recommendedName>
        <fullName evidence="1">DUF4123 domain-containing protein</fullName>
    </recommendedName>
</protein>
<name>W1N4V6_9GAMM</name>
<keyword evidence="3" id="KW-1185">Reference proteome</keyword>
<dbReference type="STRING" id="1178482.AR456_06745"/>
<comment type="caution">
    <text evidence="2">The sequence shown here is derived from an EMBL/GenBank/DDBJ whole genome shotgun (WGS) entry which is preliminary data.</text>
</comment>
<dbReference type="Pfam" id="PF13503">
    <property type="entry name" value="DUF4123"/>
    <property type="match status" value="1"/>
</dbReference>
<evidence type="ECO:0000259" key="1">
    <source>
        <dbReference type="Pfam" id="PF13503"/>
    </source>
</evidence>
<proteinExistence type="predicted"/>
<organism evidence="2 3">
    <name type="scientific">Halomonas huangheensis</name>
    <dbReference type="NCBI Taxonomy" id="1178482"/>
    <lineage>
        <taxon>Bacteria</taxon>
        <taxon>Pseudomonadati</taxon>
        <taxon>Pseudomonadota</taxon>
        <taxon>Gammaproteobacteria</taxon>
        <taxon>Oceanospirillales</taxon>
        <taxon>Halomonadaceae</taxon>
        <taxon>Halomonas</taxon>
    </lineage>
</organism>
<dbReference type="InterPro" id="IPR025391">
    <property type="entry name" value="DUF4123"/>
</dbReference>